<feature type="transmembrane region" description="Helical" evidence="6">
    <location>
        <begin position="103"/>
        <end position="128"/>
    </location>
</feature>
<keyword evidence="8" id="KW-1185">Reference proteome</keyword>
<evidence type="ECO:0000256" key="5">
    <source>
        <dbReference type="ARBA" id="ARBA00023136"/>
    </source>
</evidence>
<dbReference type="Gene3D" id="1.20.1250.20">
    <property type="entry name" value="MFS general substrate transporter like domains"/>
    <property type="match status" value="1"/>
</dbReference>
<keyword evidence="5 6" id="KW-0472">Membrane</keyword>
<evidence type="ECO:0000256" key="3">
    <source>
        <dbReference type="ARBA" id="ARBA00022692"/>
    </source>
</evidence>
<reference evidence="7 8" key="1">
    <citation type="submission" date="2021-03" db="EMBL/GenBank/DDBJ databases">
        <authorList>
            <person name="So Y."/>
        </authorList>
    </citation>
    <scope>NUCLEOTIDE SEQUENCE [LARGE SCALE GENOMIC DNA]</scope>
    <source>
        <strain evidence="7 8">SSH11</strain>
    </source>
</reference>
<dbReference type="InterPro" id="IPR036259">
    <property type="entry name" value="MFS_trans_sf"/>
</dbReference>
<feature type="transmembrane region" description="Helical" evidence="6">
    <location>
        <begin position="370"/>
        <end position="391"/>
    </location>
</feature>
<feature type="transmembrane region" description="Helical" evidence="6">
    <location>
        <begin position="340"/>
        <end position="364"/>
    </location>
</feature>
<accession>A0ABS4AEQ0</accession>
<gene>
    <name evidence="7" type="ORF">J8J14_11860</name>
</gene>
<comment type="subcellular location">
    <subcellularLocation>
        <location evidence="1">Membrane</location>
        <topology evidence="1">Multi-pass membrane protein</topology>
    </subcellularLocation>
</comment>
<dbReference type="Pfam" id="PF07690">
    <property type="entry name" value="MFS_1"/>
    <property type="match status" value="1"/>
</dbReference>
<dbReference type="InterPro" id="IPR011701">
    <property type="entry name" value="MFS"/>
</dbReference>
<dbReference type="PANTHER" id="PTHR43385:SF1">
    <property type="entry name" value="RIBOFLAVIN TRANSPORTER RIBJ"/>
    <property type="match status" value="1"/>
</dbReference>
<protein>
    <submittedName>
        <fullName evidence="7">MFS transporter</fullName>
    </submittedName>
</protein>
<name>A0ABS4AEQ0_9PROT</name>
<dbReference type="InterPro" id="IPR052983">
    <property type="entry name" value="MFS_Riboflavin_Transporter"/>
</dbReference>
<dbReference type="Proteomes" id="UP000681594">
    <property type="component" value="Unassembled WGS sequence"/>
</dbReference>
<feature type="transmembrane region" description="Helical" evidence="6">
    <location>
        <begin position="53"/>
        <end position="71"/>
    </location>
</feature>
<keyword evidence="2" id="KW-0813">Transport</keyword>
<proteinExistence type="predicted"/>
<evidence type="ECO:0000313" key="7">
    <source>
        <dbReference type="EMBL" id="MBP0445473.1"/>
    </source>
</evidence>
<feature type="transmembrane region" description="Helical" evidence="6">
    <location>
        <begin position="12"/>
        <end position="33"/>
    </location>
</feature>
<feature type="transmembrane region" description="Helical" evidence="6">
    <location>
        <begin position="253"/>
        <end position="270"/>
    </location>
</feature>
<feature type="transmembrane region" description="Helical" evidence="6">
    <location>
        <begin position="307"/>
        <end position="328"/>
    </location>
</feature>
<organism evidence="7 8">
    <name type="scientific">Pararoseomonas baculiformis</name>
    <dbReference type="NCBI Taxonomy" id="2820812"/>
    <lineage>
        <taxon>Bacteria</taxon>
        <taxon>Pseudomonadati</taxon>
        <taxon>Pseudomonadota</taxon>
        <taxon>Alphaproteobacteria</taxon>
        <taxon>Acetobacterales</taxon>
        <taxon>Acetobacteraceae</taxon>
        <taxon>Pararoseomonas</taxon>
    </lineage>
</organism>
<comment type="caution">
    <text evidence="7">The sequence shown here is derived from an EMBL/GenBank/DDBJ whole genome shotgun (WGS) entry which is preliminary data.</text>
</comment>
<evidence type="ECO:0000256" key="4">
    <source>
        <dbReference type="ARBA" id="ARBA00022989"/>
    </source>
</evidence>
<keyword evidence="4 6" id="KW-1133">Transmembrane helix</keyword>
<dbReference type="SUPFAM" id="SSF103473">
    <property type="entry name" value="MFS general substrate transporter"/>
    <property type="match status" value="1"/>
</dbReference>
<dbReference type="EMBL" id="JAGIZB010000010">
    <property type="protein sequence ID" value="MBP0445473.1"/>
    <property type="molecule type" value="Genomic_DNA"/>
</dbReference>
<dbReference type="RefSeq" id="WP_209379723.1">
    <property type="nucleotide sequence ID" value="NZ_JAGIZB010000010.1"/>
</dbReference>
<dbReference type="PANTHER" id="PTHR43385">
    <property type="entry name" value="RIBOFLAVIN TRANSPORTER RIBJ"/>
    <property type="match status" value="1"/>
</dbReference>
<evidence type="ECO:0000256" key="6">
    <source>
        <dbReference type="SAM" id="Phobius"/>
    </source>
</evidence>
<evidence type="ECO:0000256" key="2">
    <source>
        <dbReference type="ARBA" id="ARBA00022448"/>
    </source>
</evidence>
<feature type="transmembrane region" description="Helical" evidence="6">
    <location>
        <begin position="282"/>
        <end position="301"/>
    </location>
</feature>
<feature type="transmembrane region" description="Helical" evidence="6">
    <location>
        <begin position="140"/>
        <end position="159"/>
    </location>
</feature>
<keyword evidence="3 6" id="KW-0812">Transmembrane</keyword>
<sequence>MSAAQETGALPWRVAGTLAITQVIHWGSLFYAFSVLMPAMVAETGWPVELVVGAFSAGLLAEAGAAVLTGLMLDRLGAARVMAVGSLAAGIGLWLAGQVQAPWQLYAVWIGLGATMAATLYQAAFAAITAAFGAGGARRGIAFVAFAGGLASTIFWPLTSLLVGWLGWREACGALALLNLACALPHRLLLPGAAPAKPSAAAQTVAGREFGLPWRQPRFWALLFVYAALGLSSSTIAVHLVPLLHERGLGDSAAAIASLVGIAQVAGRVAEFAGGGRLPVGTVGLIATGALPPVFLALALLSDPLPLALAVGLYGAANGVMTVVRGALPALMFGTARYGAISGILSAAGAFSRAAGPIGMAWLWQRLGGYAEGMVAIALLSALSMIALAAATGGRRAPQE</sequence>
<feature type="transmembrane region" description="Helical" evidence="6">
    <location>
        <begin position="219"/>
        <end position="241"/>
    </location>
</feature>
<evidence type="ECO:0000256" key="1">
    <source>
        <dbReference type="ARBA" id="ARBA00004141"/>
    </source>
</evidence>
<evidence type="ECO:0000313" key="8">
    <source>
        <dbReference type="Proteomes" id="UP000681594"/>
    </source>
</evidence>
<feature type="transmembrane region" description="Helical" evidence="6">
    <location>
        <begin position="78"/>
        <end position="97"/>
    </location>
</feature>